<feature type="domain" description="FAD dependent oxidoreductase" evidence="7">
    <location>
        <begin position="22"/>
        <end position="390"/>
    </location>
</feature>
<dbReference type="InParanoid" id="A0A507B918"/>
<keyword evidence="9" id="KW-1185">Reference proteome</keyword>
<comment type="cofactor">
    <cofactor evidence="1">
        <name>FAD</name>
        <dbReference type="ChEBI" id="CHEBI:57692"/>
    </cofactor>
</comment>
<name>A0A507B918_9PEZI</name>
<dbReference type="GO" id="GO:0051698">
    <property type="term" value="F:saccharopine oxidase activity"/>
    <property type="evidence" value="ECO:0007669"/>
    <property type="project" value="TreeGrafter"/>
</dbReference>
<keyword evidence="3" id="KW-0285">Flavoprotein</keyword>
<dbReference type="PANTHER" id="PTHR10961">
    <property type="entry name" value="PEROXISOMAL SARCOSINE OXIDASE"/>
    <property type="match status" value="1"/>
</dbReference>
<feature type="region of interest" description="Disordered" evidence="6">
    <location>
        <begin position="406"/>
        <end position="441"/>
    </location>
</feature>
<evidence type="ECO:0000259" key="7">
    <source>
        <dbReference type="Pfam" id="PF01266"/>
    </source>
</evidence>
<evidence type="ECO:0000256" key="3">
    <source>
        <dbReference type="ARBA" id="ARBA00022630"/>
    </source>
</evidence>
<keyword evidence="5" id="KW-0560">Oxidoreductase</keyword>
<dbReference type="SUPFAM" id="SSF51905">
    <property type="entry name" value="FAD/NAD(P)-binding domain"/>
    <property type="match status" value="1"/>
</dbReference>
<evidence type="ECO:0000256" key="4">
    <source>
        <dbReference type="ARBA" id="ARBA00022827"/>
    </source>
</evidence>
<evidence type="ECO:0000313" key="9">
    <source>
        <dbReference type="Proteomes" id="UP000319257"/>
    </source>
</evidence>
<dbReference type="GeneID" id="41973953"/>
<dbReference type="InterPro" id="IPR036188">
    <property type="entry name" value="FAD/NAD-bd_sf"/>
</dbReference>
<evidence type="ECO:0000256" key="6">
    <source>
        <dbReference type="SAM" id="MobiDB-lite"/>
    </source>
</evidence>
<dbReference type="STRING" id="1093900.A0A507B918"/>
<reference evidence="8 9" key="1">
    <citation type="submission" date="2019-06" db="EMBL/GenBank/DDBJ databases">
        <title>Draft genome sequence of the filamentous fungus Phialemoniopsis curvata isolated from diesel fuel.</title>
        <authorList>
            <person name="Varaljay V.A."/>
            <person name="Lyon W.J."/>
            <person name="Crouch A.L."/>
            <person name="Drake C.E."/>
            <person name="Hollomon J.M."/>
            <person name="Nadeau L.J."/>
            <person name="Nunn H.S."/>
            <person name="Stevenson B.S."/>
            <person name="Bojanowski C.L."/>
            <person name="Crookes-Goodson W.J."/>
        </authorList>
    </citation>
    <scope>NUCLEOTIDE SEQUENCE [LARGE SCALE GENOMIC DNA]</scope>
    <source>
        <strain evidence="8 9">D216</strain>
    </source>
</reference>
<keyword evidence="4" id="KW-0274">FAD</keyword>
<evidence type="ECO:0000256" key="1">
    <source>
        <dbReference type="ARBA" id="ARBA00001974"/>
    </source>
</evidence>
<dbReference type="Proteomes" id="UP000319257">
    <property type="component" value="Unassembled WGS sequence"/>
</dbReference>
<comment type="caution">
    <text evidence="8">The sequence shown here is derived from an EMBL/GenBank/DDBJ whole genome shotgun (WGS) entry which is preliminary data.</text>
</comment>
<dbReference type="AlphaFoldDB" id="A0A507B918"/>
<dbReference type="PANTHER" id="PTHR10961:SF26">
    <property type="entry name" value="L-SACCHAROPINE OXIDASE"/>
    <property type="match status" value="1"/>
</dbReference>
<proteinExistence type="inferred from homology"/>
<evidence type="ECO:0000256" key="2">
    <source>
        <dbReference type="ARBA" id="ARBA00010989"/>
    </source>
</evidence>
<feature type="compositionally biased region" description="Basic and acidic residues" evidence="6">
    <location>
        <begin position="426"/>
        <end position="435"/>
    </location>
</feature>
<dbReference type="GO" id="GO:0050660">
    <property type="term" value="F:flavin adenine dinucleotide binding"/>
    <property type="evidence" value="ECO:0007669"/>
    <property type="project" value="InterPro"/>
</dbReference>
<protein>
    <recommendedName>
        <fullName evidence="7">FAD dependent oxidoreductase domain-containing protein</fullName>
    </recommendedName>
</protein>
<dbReference type="GO" id="GO:0008115">
    <property type="term" value="F:sarcosine oxidase activity"/>
    <property type="evidence" value="ECO:0007669"/>
    <property type="project" value="TreeGrafter"/>
</dbReference>
<dbReference type="OrthoDB" id="2219495at2759"/>
<accession>A0A507B918</accession>
<dbReference type="Pfam" id="PF01266">
    <property type="entry name" value="DAO"/>
    <property type="match status" value="1"/>
</dbReference>
<sequence length="441" mass="48391">MSSSSSSQGAASPLAGKSILFVGGGTFGVSAAYHLAERLGLASSKTTITVVDRFESPSPIAASTDLNKIVRSDYSEPMYAKLGVEAMNEWKKDTGIFAGMFQQTGWFLAAQNASIPFIEASAANQAKLGITGVKKVTPAEARQISPSFTGPMDDWQIWWNPWAGWTTSGDALAAMTTAAKKLGVRYVSGDDGWIKKLLYSPDGTCIGAEAENGARHYADVVVVSAGATSARLLDFEGQLQAKGHVVGHIQLTPEETKKYADLKIVDHFEQGILFPPNRDGIVKVATVNFVTNHESQKAPGLSLPRFRQDNPRDDIPRKIEGEIRSWLREFVPDLADRPWAETRICWDTDTQDLHFLIGKHPKHKGLYLATGGSAHGFKFLPIIGKYVADMLESKLEPSLAHTWAWRPGRPRKEKQGPDPHPYPTRDLAEFEDFKPMRASKL</sequence>
<gene>
    <name evidence="8" type="ORF">E0L32_006506</name>
</gene>
<dbReference type="Gene3D" id="3.50.50.60">
    <property type="entry name" value="FAD/NAD(P)-binding domain"/>
    <property type="match status" value="1"/>
</dbReference>
<dbReference type="RefSeq" id="XP_030994791.1">
    <property type="nucleotide sequence ID" value="XM_031141147.1"/>
</dbReference>
<organism evidence="8 9">
    <name type="scientific">Thyridium curvatum</name>
    <dbReference type="NCBI Taxonomy" id="1093900"/>
    <lineage>
        <taxon>Eukaryota</taxon>
        <taxon>Fungi</taxon>
        <taxon>Dikarya</taxon>
        <taxon>Ascomycota</taxon>
        <taxon>Pezizomycotina</taxon>
        <taxon>Sordariomycetes</taxon>
        <taxon>Sordariomycetidae</taxon>
        <taxon>Thyridiales</taxon>
        <taxon>Thyridiaceae</taxon>
        <taxon>Thyridium</taxon>
    </lineage>
</organism>
<dbReference type="InterPro" id="IPR045170">
    <property type="entry name" value="MTOX"/>
</dbReference>
<dbReference type="Gene3D" id="3.30.9.10">
    <property type="entry name" value="D-Amino Acid Oxidase, subunit A, domain 2"/>
    <property type="match status" value="1"/>
</dbReference>
<evidence type="ECO:0000256" key="5">
    <source>
        <dbReference type="ARBA" id="ARBA00023002"/>
    </source>
</evidence>
<evidence type="ECO:0000313" key="8">
    <source>
        <dbReference type="EMBL" id="TPX13080.1"/>
    </source>
</evidence>
<dbReference type="InterPro" id="IPR006076">
    <property type="entry name" value="FAD-dep_OxRdtase"/>
</dbReference>
<comment type="similarity">
    <text evidence="2">Belongs to the MSOX/MTOX family.</text>
</comment>
<dbReference type="EMBL" id="SKBQ01000037">
    <property type="protein sequence ID" value="TPX13080.1"/>
    <property type="molecule type" value="Genomic_DNA"/>
</dbReference>